<keyword evidence="2" id="KW-1133">Transmembrane helix</keyword>
<feature type="transmembrane region" description="Helical" evidence="2">
    <location>
        <begin position="119"/>
        <end position="136"/>
    </location>
</feature>
<comment type="caution">
    <text evidence="3">The sequence shown here is derived from an EMBL/GenBank/DDBJ whole genome shotgun (WGS) entry which is preliminary data.</text>
</comment>
<dbReference type="RefSeq" id="WP_252955720.1">
    <property type="nucleotide sequence ID" value="NZ_JAFIRR010000172.1"/>
</dbReference>
<feature type="transmembrane region" description="Helical" evidence="2">
    <location>
        <begin position="172"/>
        <end position="194"/>
    </location>
</feature>
<proteinExistence type="predicted"/>
<dbReference type="InterPro" id="IPR037185">
    <property type="entry name" value="EmrE-like"/>
</dbReference>
<feature type="transmembrane region" description="Helical" evidence="2">
    <location>
        <begin position="142"/>
        <end position="160"/>
    </location>
</feature>
<dbReference type="EMBL" id="JAFIRR010000172">
    <property type="protein sequence ID" value="MCO6419096.1"/>
    <property type="molecule type" value="Genomic_DNA"/>
</dbReference>
<gene>
    <name evidence="3" type="ORF">JYK14_23470</name>
</gene>
<keyword evidence="2" id="KW-0472">Membrane</keyword>
<organism evidence="3 4">
    <name type="scientific">Siccirubricoccus soli</name>
    <dbReference type="NCBI Taxonomy" id="2899147"/>
    <lineage>
        <taxon>Bacteria</taxon>
        <taxon>Pseudomonadati</taxon>
        <taxon>Pseudomonadota</taxon>
        <taxon>Alphaproteobacteria</taxon>
        <taxon>Acetobacterales</taxon>
        <taxon>Roseomonadaceae</taxon>
        <taxon>Siccirubricoccus</taxon>
    </lineage>
</organism>
<accession>A0ABT1DAY0</accession>
<feature type="region of interest" description="Disordered" evidence="1">
    <location>
        <begin position="289"/>
        <end position="315"/>
    </location>
</feature>
<evidence type="ECO:0000313" key="4">
    <source>
        <dbReference type="Proteomes" id="UP001523392"/>
    </source>
</evidence>
<protein>
    <submittedName>
        <fullName evidence="3">DMT family transporter</fullName>
    </submittedName>
</protein>
<keyword evidence="2" id="KW-0812">Transmembrane</keyword>
<dbReference type="SUPFAM" id="SSF103481">
    <property type="entry name" value="Multidrug resistance efflux transporter EmrE"/>
    <property type="match status" value="2"/>
</dbReference>
<feature type="transmembrane region" description="Helical" evidence="2">
    <location>
        <begin position="35"/>
        <end position="55"/>
    </location>
</feature>
<feature type="transmembrane region" description="Helical" evidence="2">
    <location>
        <begin position="237"/>
        <end position="253"/>
    </location>
</feature>
<reference evidence="3 4" key="1">
    <citation type="submission" date="2021-12" db="EMBL/GenBank/DDBJ databases">
        <title>Siccirubricoccus leaddurans sp. nov., a high concentration Zn2+ tolerance bacterium.</title>
        <authorList>
            <person name="Cao Y."/>
        </authorList>
    </citation>
    <scope>NUCLEOTIDE SEQUENCE [LARGE SCALE GENOMIC DNA]</scope>
    <source>
        <strain evidence="3 4">KC 17139</strain>
    </source>
</reference>
<name>A0ABT1DAY0_9PROT</name>
<evidence type="ECO:0000313" key="3">
    <source>
        <dbReference type="EMBL" id="MCO6419096.1"/>
    </source>
</evidence>
<dbReference type="PANTHER" id="PTHR22911:SF103">
    <property type="entry name" value="BLR2811 PROTEIN"/>
    <property type="match status" value="1"/>
</dbReference>
<keyword evidence="4" id="KW-1185">Reference proteome</keyword>
<evidence type="ECO:0000256" key="1">
    <source>
        <dbReference type="SAM" id="MobiDB-lite"/>
    </source>
</evidence>
<feature type="transmembrane region" description="Helical" evidence="2">
    <location>
        <begin position="94"/>
        <end position="112"/>
    </location>
</feature>
<sequence>MKGPLLLLGGIALFGLLDANSKLLSGAYPVGQVVAMRYLVLLPAFFALRGLYPGFGGTFRTARPWLHALRAAAMMLSAGSFFLGFRHLALAEGYLVFFTSPFLILAMAALTLGERVPAAAWAWCLVGFGGVLLAVAPKLGGGGSLAGYGWLMLGTLAFSVTQTVNRQLKGEAGLAMLVVGPALLGLVLFGPLAIRDWVAPPPLDLAMLMLNGLIAGSASVLTALAYRHADAARLGPLGYAAMPVSGLLDLAFWGRLPDLPTLLGASVIIFACVMSERVRQRAAAAQGISGGKRCAPSAPSGSGTTSRTALSGRSP</sequence>
<feature type="compositionally biased region" description="Polar residues" evidence="1">
    <location>
        <begin position="299"/>
        <end position="315"/>
    </location>
</feature>
<dbReference type="Proteomes" id="UP001523392">
    <property type="component" value="Unassembled WGS sequence"/>
</dbReference>
<dbReference type="PANTHER" id="PTHR22911">
    <property type="entry name" value="ACYL-MALONYL CONDENSING ENZYME-RELATED"/>
    <property type="match status" value="1"/>
</dbReference>
<feature type="transmembrane region" description="Helical" evidence="2">
    <location>
        <begin position="67"/>
        <end position="88"/>
    </location>
</feature>
<feature type="transmembrane region" description="Helical" evidence="2">
    <location>
        <begin position="206"/>
        <end position="225"/>
    </location>
</feature>
<evidence type="ECO:0000256" key="2">
    <source>
        <dbReference type="SAM" id="Phobius"/>
    </source>
</evidence>